<accession>A0A2J5HUC1</accession>
<evidence type="ECO:0008006" key="3">
    <source>
        <dbReference type="Google" id="ProtNLM"/>
    </source>
</evidence>
<dbReference type="EMBL" id="KZ559541">
    <property type="protein sequence ID" value="PLN80975.1"/>
    <property type="molecule type" value="Genomic_DNA"/>
</dbReference>
<keyword evidence="2" id="KW-1185">Reference proteome</keyword>
<evidence type="ECO:0000313" key="2">
    <source>
        <dbReference type="Proteomes" id="UP000235023"/>
    </source>
</evidence>
<dbReference type="OrthoDB" id="4493718at2759"/>
<evidence type="ECO:0000313" key="1">
    <source>
        <dbReference type="EMBL" id="PLN80975.1"/>
    </source>
</evidence>
<protein>
    <recommendedName>
        <fullName evidence="3">Velvet domain-containing protein</fullName>
    </recommendedName>
</protein>
<dbReference type="Gene3D" id="2.60.40.3960">
    <property type="entry name" value="Velvet domain"/>
    <property type="match status" value="1"/>
</dbReference>
<reference evidence="2" key="1">
    <citation type="submission" date="2017-12" db="EMBL/GenBank/DDBJ databases">
        <authorList>
            <consortium name="DOE Joint Genome Institute"/>
            <person name="Mondo S.J."/>
            <person name="Kjaerbolling I."/>
            <person name="Vesth T.C."/>
            <person name="Frisvad J.C."/>
            <person name="Nybo J.L."/>
            <person name="Theobald S."/>
            <person name="Kuo A."/>
            <person name="Bowyer P."/>
            <person name="Matsuda Y."/>
            <person name="Lyhne E.K."/>
            <person name="Kogle M.E."/>
            <person name="Clum A."/>
            <person name="Lipzen A."/>
            <person name="Salamov A."/>
            <person name="Ngan C.Y."/>
            <person name="Daum C."/>
            <person name="Chiniquy J."/>
            <person name="Barry K."/>
            <person name="LaButti K."/>
            <person name="Haridas S."/>
            <person name="Simmons B.A."/>
            <person name="Magnuson J.K."/>
            <person name="Mortensen U.H."/>
            <person name="Larsen T.O."/>
            <person name="Grigoriev I.V."/>
            <person name="Baker S.E."/>
            <person name="Andersen M.R."/>
            <person name="Nordberg H.P."/>
            <person name="Cantor M.N."/>
            <person name="Hua S.X."/>
        </authorList>
    </citation>
    <scope>NUCLEOTIDE SEQUENCE [LARGE SCALE GENOMIC DNA]</scope>
    <source>
        <strain evidence="2">IBT 19404</strain>
    </source>
</reference>
<dbReference type="InterPro" id="IPR038491">
    <property type="entry name" value="Velvet_dom_sf"/>
</dbReference>
<dbReference type="Proteomes" id="UP000235023">
    <property type="component" value="Unassembled WGS sequence"/>
</dbReference>
<gene>
    <name evidence="1" type="ORF">BDW42DRAFT_169709</name>
</gene>
<sequence length="178" mass="19113">MVHDNPNGSPSSSSREYGMRFEIAPPTATCPGTAFTLPIIVSVRTVGAPQDYTVQQLAMNVSLRTEFGDSVASNYLSGALTSSVRNRDGNATNGFARFGPLAITQPGRYRLRIALAAASVADITIRDYIDSDVVDVYSGALAHRPTPTQIARLQNLVSENVDITRAEMEAWEDACSTS</sequence>
<organism evidence="1 2">
    <name type="scientific">Aspergillus taichungensis</name>
    <dbReference type="NCBI Taxonomy" id="482145"/>
    <lineage>
        <taxon>Eukaryota</taxon>
        <taxon>Fungi</taxon>
        <taxon>Dikarya</taxon>
        <taxon>Ascomycota</taxon>
        <taxon>Pezizomycotina</taxon>
        <taxon>Eurotiomycetes</taxon>
        <taxon>Eurotiomycetidae</taxon>
        <taxon>Eurotiales</taxon>
        <taxon>Aspergillaceae</taxon>
        <taxon>Aspergillus</taxon>
        <taxon>Aspergillus subgen. Circumdati</taxon>
    </lineage>
</organism>
<name>A0A2J5HUC1_9EURO</name>
<dbReference type="AlphaFoldDB" id="A0A2J5HUC1"/>
<proteinExistence type="predicted"/>